<dbReference type="PRINTS" id="PR01438">
    <property type="entry name" value="UNVRSLSTRESS"/>
</dbReference>
<evidence type="ECO:0000313" key="4">
    <source>
        <dbReference type="Proteomes" id="UP001164965"/>
    </source>
</evidence>
<dbReference type="SUPFAM" id="SSF52402">
    <property type="entry name" value="Adenine nucleotide alpha hydrolases-like"/>
    <property type="match status" value="1"/>
</dbReference>
<organism evidence="3 4">
    <name type="scientific">Rhodococcus antarcticus</name>
    <dbReference type="NCBI Taxonomy" id="2987751"/>
    <lineage>
        <taxon>Bacteria</taxon>
        <taxon>Bacillati</taxon>
        <taxon>Actinomycetota</taxon>
        <taxon>Actinomycetes</taxon>
        <taxon>Mycobacteriales</taxon>
        <taxon>Nocardiaceae</taxon>
        <taxon>Rhodococcus</taxon>
    </lineage>
</organism>
<gene>
    <name evidence="3" type="ORF">RHODO2019_07355</name>
</gene>
<sequence>MVIVVGHIATPEGEAALHRAVLEAQLRSARLVVLSTPPSDTPDVSEEQYVDALRGMLAEHGVDGDVRQLAPDADPAHEIVAAAADAELVVVGIRRRSPVGKLLLGSTAQRVLLEVGCPVLAVKPA</sequence>
<dbReference type="InterPro" id="IPR006016">
    <property type="entry name" value="UspA"/>
</dbReference>
<comment type="similarity">
    <text evidence="1">Belongs to the universal stress protein A family.</text>
</comment>
<dbReference type="EMBL" id="CP110615">
    <property type="protein sequence ID" value="UZJ26216.1"/>
    <property type="molecule type" value="Genomic_DNA"/>
</dbReference>
<name>A0ABY6P4M9_9NOCA</name>
<reference evidence="3" key="1">
    <citation type="submission" date="2022-10" db="EMBL/GenBank/DDBJ databases">
        <title>Rhodococcus sp.75.</title>
        <authorList>
            <person name="Sun M."/>
        </authorList>
    </citation>
    <scope>NUCLEOTIDE SEQUENCE</scope>
    <source>
        <strain evidence="3">75</strain>
    </source>
</reference>
<dbReference type="PANTHER" id="PTHR46268:SF15">
    <property type="entry name" value="UNIVERSAL STRESS PROTEIN HP_0031"/>
    <property type="match status" value="1"/>
</dbReference>
<feature type="domain" description="UspA" evidence="2">
    <location>
        <begin position="3"/>
        <end position="123"/>
    </location>
</feature>
<keyword evidence="4" id="KW-1185">Reference proteome</keyword>
<evidence type="ECO:0000256" key="1">
    <source>
        <dbReference type="ARBA" id="ARBA00008791"/>
    </source>
</evidence>
<accession>A0ABY6P4M9</accession>
<protein>
    <submittedName>
        <fullName evidence="3">Universal stress protein</fullName>
    </submittedName>
</protein>
<dbReference type="Proteomes" id="UP001164965">
    <property type="component" value="Chromosome"/>
</dbReference>
<dbReference type="CDD" id="cd00293">
    <property type="entry name" value="USP-like"/>
    <property type="match status" value="1"/>
</dbReference>
<evidence type="ECO:0000313" key="3">
    <source>
        <dbReference type="EMBL" id="UZJ26216.1"/>
    </source>
</evidence>
<dbReference type="Pfam" id="PF00582">
    <property type="entry name" value="Usp"/>
    <property type="match status" value="1"/>
</dbReference>
<dbReference type="InterPro" id="IPR014729">
    <property type="entry name" value="Rossmann-like_a/b/a_fold"/>
</dbReference>
<dbReference type="PANTHER" id="PTHR46268">
    <property type="entry name" value="STRESS RESPONSE PROTEIN NHAX"/>
    <property type="match status" value="1"/>
</dbReference>
<dbReference type="RefSeq" id="WP_265384320.1">
    <property type="nucleotide sequence ID" value="NZ_CP110615.1"/>
</dbReference>
<evidence type="ECO:0000259" key="2">
    <source>
        <dbReference type="Pfam" id="PF00582"/>
    </source>
</evidence>
<dbReference type="Gene3D" id="3.40.50.620">
    <property type="entry name" value="HUPs"/>
    <property type="match status" value="1"/>
</dbReference>
<dbReference type="InterPro" id="IPR006015">
    <property type="entry name" value="Universal_stress_UspA"/>
</dbReference>
<proteinExistence type="inferred from homology"/>